<dbReference type="STRING" id="1763537.ULVI_00440"/>
<proteinExistence type="predicted"/>
<evidence type="ECO:0000313" key="1">
    <source>
        <dbReference type="EMBL" id="OAB81837.1"/>
    </source>
</evidence>
<dbReference type="RefSeq" id="WP_068588219.1">
    <property type="nucleotide sequence ID" value="NZ_LRXL01000001.1"/>
</dbReference>
<dbReference type="CDD" id="cd06587">
    <property type="entry name" value="VOC"/>
    <property type="match status" value="1"/>
</dbReference>
<organism evidence="1 2">
    <name type="scientific">Cochleicola gelatinilyticus</name>
    <dbReference type="NCBI Taxonomy" id="1763537"/>
    <lineage>
        <taxon>Bacteria</taxon>
        <taxon>Pseudomonadati</taxon>
        <taxon>Bacteroidota</taxon>
        <taxon>Flavobacteriia</taxon>
        <taxon>Flavobacteriales</taxon>
        <taxon>Flavobacteriaceae</taxon>
        <taxon>Cochleicola</taxon>
    </lineage>
</organism>
<dbReference type="Proteomes" id="UP000077013">
    <property type="component" value="Unassembled WGS sequence"/>
</dbReference>
<dbReference type="EMBL" id="LRXL01000001">
    <property type="protein sequence ID" value="OAB81837.1"/>
    <property type="molecule type" value="Genomic_DNA"/>
</dbReference>
<gene>
    <name evidence="1" type="ORF">ULVI_00440</name>
</gene>
<dbReference type="InterPro" id="IPR029068">
    <property type="entry name" value="Glyas_Bleomycin-R_OHBP_Dase"/>
</dbReference>
<evidence type="ECO:0008006" key="3">
    <source>
        <dbReference type="Google" id="ProtNLM"/>
    </source>
</evidence>
<comment type="caution">
    <text evidence="1">The sequence shown here is derived from an EMBL/GenBank/DDBJ whole genome shotgun (WGS) entry which is preliminary data.</text>
</comment>
<sequence>MDCKNVYAGIMTADIEKALNWYEMLFDRKSDYHPMDILHEWDFKEGGVLQLVEDKTRAGSSSVTILVEAIETIKKHLDSKNIPTEKQTESEIAKTITIYDPENNRITFSENSQGR</sequence>
<evidence type="ECO:0000313" key="2">
    <source>
        <dbReference type="Proteomes" id="UP000077013"/>
    </source>
</evidence>
<dbReference type="Gene3D" id="3.10.180.10">
    <property type="entry name" value="2,3-Dihydroxybiphenyl 1,2-Dioxygenase, domain 1"/>
    <property type="match status" value="1"/>
</dbReference>
<dbReference type="AlphaFoldDB" id="A0A167KFI8"/>
<keyword evidence="2" id="KW-1185">Reference proteome</keyword>
<name>A0A167KFI8_9FLAO</name>
<accession>A0A167KFI8</accession>
<protein>
    <recommendedName>
        <fullName evidence="3">VOC domain-containing protein</fullName>
    </recommendedName>
</protein>
<reference evidence="1 2" key="1">
    <citation type="submission" date="2016-02" db="EMBL/GenBank/DDBJ databases">
        <title>Ulvibacter sp. LPB0005, isolated from Thais luteostoma.</title>
        <authorList>
            <person name="Shin S.-K."/>
            <person name="Yi H."/>
        </authorList>
    </citation>
    <scope>NUCLEOTIDE SEQUENCE [LARGE SCALE GENOMIC DNA]</scope>
    <source>
        <strain evidence="1 2">LPB0005</strain>
    </source>
</reference>
<dbReference type="SUPFAM" id="SSF54593">
    <property type="entry name" value="Glyoxalase/Bleomycin resistance protein/Dihydroxybiphenyl dioxygenase"/>
    <property type="match status" value="1"/>
</dbReference>
<dbReference type="OrthoDB" id="2453533at2"/>